<feature type="transmembrane region" description="Helical" evidence="2">
    <location>
        <begin position="55"/>
        <end position="76"/>
    </location>
</feature>
<keyword evidence="4" id="KW-1185">Reference proteome</keyword>
<evidence type="ECO:0000256" key="1">
    <source>
        <dbReference type="SAM" id="MobiDB-lite"/>
    </source>
</evidence>
<feature type="region of interest" description="Disordered" evidence="1">
    <location>
        <begin position="1"/>
        <end position="34"/>
    </location>
</feature>
<dbReference type="InterPro" id="IPR036890">
    <property type="entry name" value="HATPase_C_sf"/>
</dbReference>
<protein>
    <submittedName>
        <fullName evidence="3">Uncharacterized protein</fullName>
    </submittedName>
</protein>
<dbReference type="Proteomes" id="UP001530315">
    <property type="component" value="Unassembled WGS sequence"/>
</dbReference>
<name>A0ABD3P260_9STRA</name>
<evidence type="ECO:0000313" key="3">
    <source>
        <dbReference type="EMBL" id="KAL3781461.1"/>
    </source>
</evidence>
<evidence type="ECO:0000313" key="4">
    <source>
        <dbReference type="Proteomes" id="UP001530315"/>
    </source>
</evidence>
<accession>A0ABD3P260</accession>
<dbReference type="Gene3D" id="3.30.565.10">
    <property type="entry name" value="Histidine kinase-like ATPase, C-terminal domain"/>
    <property type="match status" value="1"/>
</dbReference>
<feature type="compositionally biased region" description="Gly residues" evidence="1">
    <location>
        <begin position="8"/>
        <end position="20"/>
    </location>
</feature>
<feature type="transmembrane region" description="Helical" evidence="2">
    <location>
        <begin position="200"/>
        <end position="218"/>
    </location>
</feature>
<sequence length="1125" mass="123622">MAAPEAGGMAGGRDGGGGGRSSSSSPFHVGDLRAMRPSRVTEAHSRALASIDEHVRALAIVAVVAYATLATLAYAVAPMWYPEVDVSRLAGAERSAALAAGLIIGSSIAGHSMPILLGVAGRGSRGGGGGGGVLALTTDMLMAFFPTPTAIDPILGTRVHVLRWCEWCPCAAFMTFMMEGADLYFPGDDGPPPDFLSTKYLHALAQGGAVFLGLLFPFCPGLRSWMACMIVSVCLYATNFPRMARRSRDVPKILGEGASAEELERFNSSKIALRLRYFTTGVWSVIVAVFFASSVIGPRYAPEGSFLRHPSANMVCECFFDVLSKVLFLRVIVEVHVSAFDPIARTERRLEELRRLMAKVWESSGDVIAISVRTGPKSGASTMLSPAFFGLGSGDGPLRNLSNEQVKDLYRRKSVLYQLSYESFLEGSEKDAKDGGEEDNGPRVKPGMISNIEQTESGFSHFHTPGDARAGNLVFDQDAVTPDSGSLRALSDVVVKAWANEGREFAFTHDLVWTNHQDGKERIIHAEATVSRVDENALIIVVRDISERVRAFEAEKQFLFETTSRQKDAEANRFTRHEVKNGLLSAIGLYESLCDAQRSQLTKGLHGMDLNYADDDVVRCMNELGKSLHETLDAILIEAMTRDLIHNLYRPQKQKINISSVLSGSAEENSHSFVSGVGNLTRFPLITRPSPLPMFNYDPNLLRYLHRQALSNACKYGKTGGVVLTEVLYDEELQKMHISVINLPGESHSKLIAMGSEARELVFAKGHQLHENLYSDGASSRASSKKSQAASQPGDGAWIMKKCADIMKGECTINFEESRTVFSLTIPARPIKPQDDMRKSHLTMDVKTFSLPHHTWGIAIDDSKIQMKLLGKFFEFAGIENDRIKVFGQNADEIMSFVDYVVNFMDENKGEHVLLIADENLDIVDEASKHVTISGSQLVENIRSLLLPEQEKMLVALIRSANDSSSDVAIYKSRAHGFIPKAPIKKGNVLEALAPLWIARYPLQSIIDDDLHSCRSRADSDLSTDSLDSSFLSLNDLIMSTPLEIMSTVNAIDALMSMGSMTENWETIREKLHVLKGDLLTLQVGSKVISAVGMINSFREVCSNEDRKERWDLLREHISGWLHSE</sequence>
<reference evidence="3 4" key="1">
    <citation type="submission" date="2024-10" db="EMBL/GenBank/DDBJ databases">
        <title>Updated reference genomes for cyclostephanoid diatoms.</title>
        <authorList>
            <person name="Roberts W.R."/>
            <person name="Alverson A.J."/>
        </authorList>
    </citation>
    <scope>NUCLEOTIDE SEQUENCE [LARGE SCALE GENOMIC DNA]</scope>
    <source>
        <strain evidence="3 4">AJA276-08</strain>
    </source>
</reference>
<dbReference type="AlphaFoldDB" id="A0ABD3P260"/>
<gene>
    <name evidence="3" type="ORF">ACHAW5_009652</name>
</gene>
<keyword evidence="2" id="KW-0472">Membrane</keyword>
<dbReference type="SUPFAM" id="SSF55874">
    <property type="entry name" value="ATPase domain of HSP90 chaperone/DNA topoisomerase II/histidine kinase"/>
    <property type="match status" value="1"/>
</dbReference>
<keyword evidence="2" id="KW-0812">Transmembrane</keyword>
<dbReference type="EMBL" id="JALLAZ020001065">
    <property type="protein sequence ID" value="KAL3781461.1"/>
    <property type="molecule type" value="Genomic_DNA"/>
</dbReference>
<comment type="caution">
    <text evidence="3">The sequence shown here is derived from an EMBL/GenBank/DDBJ whole genome shotgun (WGS) entry which is preliminary data.</text>
</comment>
<keyword evidence="2" id="KW-1133">Transmembrane helix</keyword>
<organism evidence="3 4">
    <name type="scientific">Stephanodiscus triporus</name>
    <dbReference type="NCBI Taxonomy" id="2934178"/>
    <lineage>
        <taxon>Eukaryota</taxon>
        <taxon>Sar</taxon>
        <taxon>Stramenopiles</taxon>
        <taxon>Ochrophyta</taxon>
        <taxon>Bacillariophyta</taxon>
        <taxon>Coscinodiscophyceae</taxon>
        <taxon>Thalassiosirophycidae</taxon>
        <taxon>Stephanodiscales</taxon>
        <taxon>Stephanodiscaceae</taxon>
        <taxon>Stephanodiscus</taxon>
    </lineage>
</organism>
<evidence type="ECO:0000256" key="2">
    <source>
        <dbReference type="SAM" id="Phobius"/>
    </source>
</evidence>
<proteinExistence type="predicted"/>
<feature type="transmembrane region" description="Helical" evidence="2">
    <location>
        <begin position="96"/>
        <end position="117"/>
    </location>
</feature>
<feature type="transmembrane region" description="Helical" evidence="2">
    <location>
        <begin position="275"/>
        <end position="296"/>
    </location>
</feature>